<dbReference type="PANTHER" id="PTHR24305:SF210">
    <property type="entry name" value="CYTOCHROME P450 MONOOXYGENASE ASQL-RELATED"/>
    <property type="match status" value="1"/>
</dbReference>
<evidence type="ECO:0000256" key="2">
    <source>
        <dbReference type="ARBA" id="ARBA00004167"/>
    </source>
</evidence>
<organism evidence="15 16">
    <name type="scientific">Melanomma pulvis-pyrius CBS 109.77</name>
    <dbReference type="NCBI Taxonomy" id="1314802"/>
    <lineage>
        <taxon>Eukaryota</taxon>
        <taxon>Fungi</taxon>
        <taxon>Dikarya</taxon>
        <taxon>Ascomycota</taxon>
        <taxon>Pezizomycotina</taxon>
        <taxon>Dothideomycetes</taxon>
        <taxon>Pleosporomycetidae</taxon>
        <taxon>Pleosporales</taxon>
        <taxon>Melanommataceae</taxon>
        <taxon>Melanomma</taxon>
    </lineage>
</organism>
<keyword evidence="4 12" id="KW-0349">Heme</keyword>
<dbReference type="SUPFAM" id="SSF48264">
    <property type="entry name" value="Cytochrome P450"/>
    <property type="match status" value="1"/>
</dbReference>
<keyword evidence="6 12" id="KW-0479">Metal-binding</keyword>
<keyword evidence="5 14" id="KW-0812">Transmembrane</keyword>
<evidence type="ECO:0000256" key="12">
    <source>
        <dbReference type="PIRSR" id="PIRSR602401-1"/>
    </source>
</evidence>
<dbReference type="InterPro" id="IPR002401">
    <property type="entry name" value="Cyt_P450_E_grp-I"/>
</dbReference>
<dbReference type="GO" id="GO:0016020">
    <property type="term" value="C:membrane"/>
    <property type="evidence" value="ECO:0007669"/>
    <property type="project" value="UniProtKB-SubCell"/>
</dbReference>
<evidence type="ECO:0000256" key="11">
    <source>
        <dbReference type="ARBA" id="ARBA00023136"/>
    </source>
</evidence>
<keyword evidence="8 13" id="KW-0560">Oxidoreductase</keyword>
<dbReference type="InterPro" id="IPR017972">
    <property type="entry name" value="Cyt_P450_CS"/>
</dbReference>
<protein>
    <submittedName>
        <fullName evidence="15">Cytochrome P450</fullName>
    </submittedName>
</protein>
<dbReference type="InterPro" id="IPR036396">
    <property type="entry name" value="Cyt_P450_sf"/>
</dbReference>
<dbReference type="Proteomes" id="UP000799757">
    <property type="component" value="Unassembled WGS sequence"/>
</dbReference>
<dbReference type="InterPro" id="IPR001128">
    <property type="entry name" value="Cyt_P450"/>
</dbReference>
<evidence type="ECO:0000256" key="10">
    <source>
        <dbReference type="ARBA" id="ARBA00023033"/>
    </source>
</evidence>
<dbReference type="AlphaFoldDB" id="A0A6A6X5Y1"/>
<dbReference type="GO" id="GO:0009403">
    <property type="term" value="P:toxin biosynthetic process"/>
    <property type="evidence" value="ECO:0007669"/>
    <property type="project" value="UniProtKB-ARBA"/>
</dbReference>
<evidence type="ECO:0000313" key="16">
    <source>
        <dbReference type="Proteomes" id="UP000799757"/>
    </source>
</evidence>
<proteinExistence type="inferred from homology"/>
<dbReference type="EMBL" id="MU002009">
    <property type="protein sequence ID" value="KAF2791648.1"/>
    <property type="molecule type" value="Genomic_DNA"/>
</dbReference>
<comment type="cofactor">
    <cofactor evidence="1 12">
        <name>heme</name>
        <dbReference type="ChEBI" id="CHEBI:30413"/>
    </cofactor>
</comment>
<evidence type="ECO:0000313" key="15">
    <source>
        <dbReference type="EMBL" id="KAF2791648.1"/>
    </source>
</evidence>
<feature type="transmembrane region" description="Helical" evidence="14">
    <location>
        <begin position="16"/>
        <end position="40"/>
    </location>
</feature>
<dbReference type="GO" id="GO:0005506">
    <property type="term" value="F:iron ion binding"/>
    <property type="evidence" value="ECO:0007669"/>
    <property type="project" value="InterPro"/>
</dbReference>
<dbReference type="Pfam" id="PF00067">
    <property type="entry name" value="p450"/>
    <property type="match status" value="1"/>
</dbReference>
<dbReference type="PANTHER" id="PTHR24305">
    <property type="entry name" value="CYTOCHROME P450"/>
    <property type="match status" value="1"/>
</dbReference>
<evidence type="ECO:0000256" key="4">
    <source>
        <dbReference type="ARBA" id="ARBA00022617"/>
    </source>
</evidence>
<keyword evidence="16" id="KW-1185">Reference proteome</keyword>
<keyword evidence="11 14" id="KW-0472">Membrane</keyword>
<feature type="binding site" description="axial binding residue" evidence="12">
    <location>
        <position position="449"/>
    </location>
    <ligand>
        <name>heme</name>
        <dbReference type="ChEBI" id="CHEBI:30413"/>
    </ligand>
    <ligandPart>
        <name>Fe</name>
        <dbReference type="ChEBI" id="CHEBI:18248"/>
    </ligandPart>
</feature>
<keyword evidence="9 12" id="KW-0408">Iron</keyword>
<keyword evidence="10 13" id="KW-0503">Monooxygenase</keyword>
<reference evidence="15" key="1">
    <citation type="journal article" date="2020" name="Stud. Mycol.">
        <title>101 Dothideomycetes genomes: a test case for predicting lifestyles and emergence of pathogens.</title>
        <authorList>
            <person name="Haridas S."/>
            <person name="Albert R."/>
            <person name="Binder M."/>
            <person name="Bloem J."/>
            <person name="Labutti K."/>
            <person name="Salamov A."/>
            <person name="Andreopoulos B."/>
            <person name="Baker S."/>
            <person name="Barry K."/>
            <person name="Bills G."/>
            <person name="Bluhm B."/>
            <person name="Cannon C."/>
            <person name="Castanera R."/>
            <person name="Culley D."/>
            <person name="Daum C."/>
            <person name="Ezra D."/>
            <person name="Gonzalez J."/>
            <person name="Henrissat B."/>
            <person name="Kuo A."/>
            <person name="Liang C."/>
            <person name="Lipzen A."/>
            <person name="Lutzoni F."/>
            <person name="Magnuson J."/>
            <person name="Mondo S."/>
            <person name="Nolan M."/>
            <person name="Ohm R."/>
            <person name="Pangilinan J."/>
            <person name="Park H.-J."/>
            <person name="Ramirez L."/>
            <person name="Alfaro M."/>
            <person name="Sun H."/>
            <person name="Tritt A."/>
            <person name="Yoshinaga Y."/>
            <person name="Zwiers L.-H."/>
            <person name="Turgeon B."/>
            <person name="Goodwin S."/>
            <person name="Spatafora J."/>
            <person name="Crous P."/>
            <person name="Grigoriev I."/>
        </authorList>
    </citation>
    <scope>NUCLEOTIDE SEQUENCE</scope>
    <source>
        <strain evidence="15">CBS 109.77</strain>
    </source>
</reference>
<dbReference type="FunFam" id="1.10.630.10:FF:000047">
    <property type="entry name" value="Cytochrome P450 monooxygenase"/>
    <property type="match status" value="1"/>
</dbReference>
<accession>A0A6A6X5Y1</accession>
<dbReference type="PRINTS" id="PR00463">
    <property type="entry name" value="EP450I"/>
</dbReference>
<dbReference type="OrthoDB" id="1470350at2759"/>
<evidence type="ECO:0000256" key="14">
    <source>
        <dbReference type="SAM" id="Phobius"/>
    </source>
</evidence>
<dbReference type="PRINTS" id="PR00385">
    <property type="entry name" value="P450"/>
</dbReference>
<evidence type="ECO:0000256" key="3">
    <source>
        <dbReference type="ARBA" id="ARBA00010617"/>
    </source>
</evidence>
<evidence type="ECO:0000256" key="7">
    <source>
        <dbReference type="ARBA" id="ARBA00022989"/>
    </source>
</evidence>
<gene>
    <name evidence="15" type="ORF">K505DRAFT_280322</name>
</gene>
<evidence type="ECO:0000256" key="1">
    <source>
        <dbReference type="ARBA" id="ARBA00001971"/>
    </source>
</evidence>
<dbReference type="Gene3D" id="1.10.630.10">
    <property type="entry name" value="Cytochrome P450"/>
    <property type="match status" value="1"/>
</dbReference>
<evidence type="ECO:0000256" key="13">
    <source>
        <dbReference type="RuleBase" id="RU000461"/>
    </source>
</evidence>
<evidence type="ECO:0000256" key="8">
    <source>
        <dbReference type="ARBA" id="ARBA00023002"/>
    </source>
</evidence>
<evidence type="ECO:0000256" key="5">
    <source>
        <dbReference type="ARBA" id="ARBA00022692"/>
    </source>
</evidence>
<comment type="subcellular location">
    <subcellularLocation>
        <location evidence="2">Membrane</location>
        <topology evidence="2">Single-pass membrane protein</topology>
    </subcellularLocation>
</comment>
<dbReference type="PROSITE" id="PS00086">
    <property type="entry name" value="CYTOCHROME_P450"/>
    <property type="match status" value="1"/>
</dbReference>
<keyword evidence="7 14" id="KW-1133">Transmembrane helix</keyword>
<dbReference type="CDD" id="cd11058">
    <property type="entry name" value="CYP60B-like"/>
    <property type="match status" value="1"/>
</dbReference>
<evidence type="ECO:0000256" key="6">
    <source>
        <dbReference type="ARBA" id="ARBA00022723"/>
    </source>
</evidence>
<dbReference type="GO" id="GO:0016705">
    <property type="term" value="F:oxidoreductase activity, acting on paired donors, with incorporation or reduction of molecular oxygen"/>
    <property type="evidence" value="ECO:0007669"/>
    <property type="project" value="InterPro"/>
</dbReference>
<name>A0A6A6X5Y1_9PLEO</name>
<evidence type="ECO:0000256" key="9">
    <source>
        <dbReference type="ARBA" id="ARBA00023004"/>
    </source>
</evidence>
<feature type="transmembrane region" description="Helical" evidence="14">
    <location>
        <begin position="307"/>
        <end position="328"/>
    </location>
</feature>
<dbReference type="GO" id="GO:0020037">
    <property type="term" value="F:heme binding"/>
    <property type="evidence" value="ECO:0007669"/>
    <property type="project" value="InterPro"/>
</dbReference>
<dbReference type="InterPro" id="IPR050121">
    <property type="entry name" value="Cytochrome_P450_monoxygenase"/>
</dbReference>
<sequence length="503" mass="57429">MEQLAHLEVPAKLKMVSLFMSGTFFLLVLRALFNALYNVYLHPLSKYPGPKLATATNVVFSYMCLIGEQVSWTRRMHEKYGEVVRLSPDRLSYISAQAWKDIAGHRIGGRKENTKDPVFYFPDSSEGYSLINTEGVHEHSRIRKIFSNAFSDKALKLQEPLIKKYVDLLVDLIRQSVSAKADVNLDLVKLYNCTTFDIMGDLAFGEPLGMLETSEYTPWVKAVFGSIKAGTFYRLMRQYPFIARIAKWFVPRSIRKLEKMHYQHSADRVDRRLEKGTDIDKPDIWSLVLDKGPNQLSRNQMLTNSSLFMVAGTETTATLLSGLTFFLLKNPETLKKVVQEVRALSETQLSLEMLPRLPYLNACFEEGLRLYPPVPTGLPRVVATGGNAICGEWVPANTRVFVSQDAAYRSPHNFKDPDSFIPERWLPNTGYDTDNKDVLLPFSVGPRNCLGKNLAYHEMRIILATLLWHFDLELCPESSSWVDQKVWTLWSKPELWVMASPIR</sequence>
<dbReference type="GO" id="GO:0004497">
    <property type="term" value="F:monooxygenase activity"/>
    <property type="evidence" value="ECO:0007669"/>
    <property type="project" value="UniProtKB-KW"/>
</dbReference>
<comment type="similarity">
    <text evidence="3 13">Belongs to the cytochrome P450 family.</text>
</comment>